<dbReference type="InterPro" id="IPR036291">
    <property type="entry name" value="NAD(P)-bd_dom_sf"/>
</dbReference>
<dbReference type="PANTHER" id="PTHR43580:SF3">
    <property type="entry name" value="6-PHOSPHOGLUCONATE DEHYDROGENASE FAMILY PROTEIN (AFU_ORTHOLOGUE AFUA_2G11600)"/>
    <property type="match status" value="1"/>
</dbReference>
<evidence type="ECO:0000256" key="1">
    <source>
        <dbReference type="ARBA" id="ARBA00007598"/>
    </source>
</evidence>
<feature type="domain" description="6-phosphogluconate dehydrogenase NADP-binding" evidence="5">
    <location>
        <begin position="5"/>
        <end position="158"/>
    </location>
</feature>
<proteinExistence type="inferred from homology"/>
<evidence type="ECO:0000313" key="7">
    <source>
        <dbReference type="EMBL" id="OAG00403.1"/>
    </source>
</evidence>
<dbReference type="InterPro" id="IPR008927">
    <property type="entry name" value="6-PGluconate_DH-like_C_sf"/>
</dbReference>
<dbReference type="Proteomes" id="UP000077069">
    <property type="component" value="Unassembled WGS sequence"/>
</dbReference>
<evidence type="ECO:0000256" key="3">
    <source>
        <dbReference type="ARBA" id="ARBA00023027"/>
    </source>
</evidence>
<feature type="domain" description="3-hydroxyisobutyrate dehydrogenase-like NAD-binding" evidence="6">
    <location>
        <begin position="172"/>
        <end position="288"/>
    </location>
</feature>
<evidence type="ECO:0000256" key="2">
    <source>
        <dbReference type="ARBA" id="ARBA00023002"/>
    </source>
</evidence>
<comment type="similarity">
    <text evidence="1">Belongs to the HIBADH-related family. NP60 subfamily.</text>
</comment>
<dbReference type="InterPro" id="IPR029154">
    <property type="entry name" value="HIBADH-like_NADP-bd"/>
</dbReference>
<gene>
    <name evidence="7" type="ORF">CC84DRAFT_1155177</name>
</gene>
<feature type="active site" evidence="4">
    <location>
        <position position="178"/>
    </location>
</feature>
<keyword evidence="2" id="KW-0560">Oxidoreductase</keyword>
<dbReference type="Gene3D" id="3.40.50.720">
    <property type="entry name" value="NAD(P)-binding Rossmann-like Domain"/>
    <property type="match status" value="1"/>
</dbReference>
<evidence type="ECO:0000313" key="8">
    <source>
        <dbReference type="Proteomes" id="UP000077069"/>
    </source>
</evidence>
<dbReference type="GO" id="GO:0050661">
    <property type="term" value="F:NADP binding"/>
    <property type="evidence" value="ECO:0007669"/>
    <property type="project" value="InterPro"/>
</dbReference>
<dbReference type="OrthoDB" id="435038at2759"/>
<accession>A0A177BYG8</accession>
<dbReference type="InterPro" id="IPR013328">
    <property type="entry name" value="6PGD_dom2"/>
</dbReference>
<dbReference type="SUPFAM" id="SSF51735">
    <property type="entry name" value="NAD(P)-binding Rossmann-fold domains"/>
    <property type="match status" value="1"/>
</dbReference>
<dbReference type="AlphaFoldDB" id="A0A177BYG8"/>
<dbReference type="InParanoid" id="A0A177BYG8"/>
<dbReference type="GO" id="GO:0051287">
    <property type="term" value="F:NAD binding"/>
    <property type="evidence" value="ECO:0007669"/>
    <property type="project" value="InterPro"/>
</dbReference>
<dbReference type="GO" id="GO:0016491">
    <property type="term" value="F:oxidoreductase activity"/>
    <property type="evidence" value="ECO:0007669"/>
    <property type="project" value="UniProtKB-KW"/>
</dbReference>
<dbReference type="STRING" id="1460663.A0A177BYG8"/>
<reference evidence="7 8" key="1">
    <citation type="submission" date="2016-05" db="EMBL/GenBank/DDBJ databases">
        <title>Comparative analysis of secretome profiles of manganese(II)-oxidizing ascomycete fungi.</title>
        <authorList>
            <consortium name="DOE Joint Genome Institute"/>
            <person name="Zeiner C.A."/>
            <person name="Purvine S.O."/>
            <person name="Zink E.M."/>
            <person name="Wu S."/>
            <person name="Pasa-Tolic L."/>
            <person name="Chaput D.L."/>
            <person name="Haridas S."/>
            <person name="Grigoriev I.V."/>
            <person name="Santelli C.M."/>
            <person name="Hansel C.M."/>
        </authorList>
    </citation>
    <scope>NUCLEOTIDE SEQUENCE [LARGE SCALE GENOMIC DNA]</scope>
    <source>
        <strain evidence="7 8">AP3s5-JAC2a</strain>
    </source>
</reference>
<organism evidence="7 8">
    <name type="scientific">Paraphaeosphaeria sporulosa</name>
    <dbReference type="NCBI Taxonomy" id="1460663"/>
    <lineage>
        <taxon>Eukaryota</taxon>
        <taxon>Fungi</taxon>
        <taxon>Dikarya</taxon>
        <taxon>Ascomycota</taxon>
        <taxon>Pezizomycotina</taxon>
        <taxon>Dothideomycetes</taxon>
        <taxon>Pleosporomycetidae</taxon>
        <taxon>Pleosporales</taxon>
        <taxon>Massarineae</taxon>
        <taxon>Didymosphaeriaceae</taxon>
        <taxon>Paraphaeosphaeria</taxon>
    </lineage>
</organism>
<dbReference type="InterPro" id="IPR006115">
    <property type="entry name" value="6PGDH_NADP-bd"/>
</dbReference>
<dbReference type="Gene3D" id="1.10.1040.10">
    <property type="entry name" value="N-(1-d-carboxylethyl)-l-norvaline Dehydrogenase, domain 2"/>
    <property type="match status" value="1"/>
</dbReference>
<evidence type="ECO:0000259" key="5">
    <source>
        <dbReference type="Pfam" id="PF03446"/>
    </source>
</evidence>
<name>A0A177BYG8_9PLEO</name>
<dbReference type="RefSeq" id="XP_018030768.1">
    <property type="nucleotide sequence ID" value="XM_018176921.1"/>
</dbReference>
<evidence type="ECO:0000259" key="6">
    <source>
        <dbReference type="Pfam" id="PF14833"/>
    </source>
</evidence>
<dbReference type="InterPro" id="IPR015815">
    <property type="entry name" value="HIBADH-related"/>
</dbReference>
<keyword evidence="3" id="KW-0520">NAD</keyword>
<dbReference type="InterPro" id="IPR051265">
    <property type="entry name" value="HIBADH-related_NP60_sf"/>
</dbReference>
<dbReference type="PANTHER" id="PTHR43580">
    <property type="entry name" value="OXIDOREDUCTASE GLYR1-RELATED"/>
    <property type="match status" value="1"/>
</dbReference>
<evidence type="ECO:0000256" key="4">
    <source>
        <dbReference type="PIRSR" id="PIRSR000103-1"/>
    </source>
</evidence>
<dbReference type="PIRSF" id="PIRSF000103">
    <property type="entry name" value="HIBADH"/>
    <property type="match status" value="1"/>
</dbReference>
<keyword evidence="8" id="KW-1185">Reference proteome</keyword>
<protein>
    <submittedName>
        <fullName evidence="7">6-phosphogluconate dehydrogenase 2</fullName>
    </submittedName>
</protein>
<dbReference type="GeneID" id="28760407"/>
<dbReference type="Pfam" id="PF14833">
    <property type="entry name" value="NAD_binding_11"/>
    <property type="match status" value="1"/>
</dbReference>
<dbReference type="Pfam" id="PF03446">
    <property type="entry name" value="NAD_binding_2"/>
    <property type="match status" value="1"/>
</dbReference>
<dbReference type="SUPFAM" id="SSF48179">
    <property type="entry name" value="6-phosphogluconate dehydrogenase C-terminal domain-like"/>
    <property type="match status" value="1"/>
</dbReference>
<dbReference type="EMBL" id="KV441559">
    <property type="protein sequence ID" value="OAG00403.1"/>
    <property type="molecule type" value="Genomic_DNA"/>
</dbReference>
<sequence length="317" mass="34226">MAPKFTYLGMGAMGRAMSKNLVEKGNLDKPVTFWNRTHKVASEWAAFVGPGANAVEDLLDAVKDADIIWSCLATQDAVFSCFSRMLDTNVRGKFFVESSTVTSEASNRLAERVREAGAEFISMPVFGEPTIAMAGKLVAVPAGPKESVTKILPYLEGVVARGVVNLSEQQVGTASHLKLIGNVMILMMIEAVAETHVLAEKTGLMNEVMHDAINILWPGAAGVYSRQMLSGQYYVDNVSPLVPIDMAVKVSSHVLNLAEAHGAELPAYKAVRRQIEAVKNHCGSQGDLLGVYGAGRLQSGLPYEKEKVLKEDGTRMN</sequence>